<dbReference type="OrthoDB" id="10638611at2759"/>
<dbReference type="VEuPathDB" id="FungiDB:I7I51_04803"/>
<protein>
    <submittedName>
        <fullName evidence="2">Uncharacterized protein</fullName>
    </submittedName>
</protein>
<feature type="region of interest" description="Disordered" evidence="1">
    <location>
        <begin position="53"/>
        <end position="73"/>
    </location>
</feature>
<reference evidence="2" key="1">
    <citation type="submission" date="2021-01" db="EMBL/GenBank/DDBJ databases">
        <title>Chromosome-level genome assembly of a human fungal pathogen reveals clustering of transcriptionally co-regulated genes.</title>
        <authorList>
            <person name="Voorhies M."/>
            <person name="Cohen S."/>
            <person name="Shea T.P."/>
            <person name="Petrus S."/>
            <person name="Munoz J.F."/>
            <person name="Poplawski S."/>
            <person name="Goldman W.E."/>
            <person name="Michael T."/>
            <person name="Cuomo C.A."/>
            <person name="Sil A."/>
            <person name="Beyhan S."/>
        </authorList>
    </citation>
    <scope>NUCLEOTIDE SEQUENCE</scope>
    <source>
        <strain evidence="2">WU24</strain>
    </source>
</reference>
<proteinExistence type="predicted"/>
<dbReference type="EMBL" id="CP069110">
    <property type="protein sequence ID" value="QSS60007.1"/>
    <property type="molecule type" value="Genomic_DNA"/>
</dbReference>
<evidence type="ECO:0000313" key="2">
    <source>
        <dbReference type="EMBL" id="QSS60007.1"/>
    </source>
</evidence>
<accession>A0A8A1M732</accession>
<sequence length="163" mass="18519">MASSSQDKRMVDVIGSEEPGLMVSLNNQLHTRSTYQANEILRAGRVGNAQCPVPRDKPPALPWTPGAGSSSHRSRIYIRETPGDGPAIQKSQILRRIPQVLYESTLRYFVFCVWVEHWPPCALWGQNRWDERWKKEEGRVALFDTSAAQETLMDLLCTHHAFS</sequence>
<dbReference type="Proteomes" id="UP000663671">
    <property type="component" value="Chromosome 4"/>
</dbReference>
<evidence type="ECO:0000313" key="3">
    <source>
        <dbReference type="Proteomes" id="UP000663671"/>
    </source>
</evidence>
<name>A0A8A1M732_AJECA</name>
<organism evidence="2 3">
    <name type="scientific">Ajellomyces capsulatus</name>
    <name type="common">Darling's disease fungus</name>
    <name type="synonym">Histoplasma capsulatum</name>
    <dbReference type="NCBI Taxonomy" id="5037"/>
    <lineage>
        <taxon>Eukaryota</taxon>
        <taxon>Fungi</taxon>
        <taxon>Dikarya</taxon>
        <taxon>Ascomycota</taxon>
        <taxon>Pezizomycotina</taxon>
        <taxon>Eurotiomycetes</taxon>
        <taxon>Eurotiomycetidae</taxon>
        <taxon>Onygenales</taxon>
        <taxon>Ajellomycetaceae</taxon>
        <taxon>Histoplasma</taxon>
    </lineage>
</organism>
<gene>
    <name evidence="2" type="ORF">I7I51_04803</name>
</gene>
<dbReference type="AlphaFoldDB" id="A0A8A1M732"/>
<evidence type="ECO:0000256" key="1">
    <source>
        <dbReference type="SAM" id="MobiDB-lite"/>
    </source>
</evidence>